<organism evidence="1 2">
    <name type="scientific">Mycolicibacterium iranicum</name>
    <name type="common">Mycobacterium iranicum</name>
    <dbReference type="NCBI Taxonomy" id="912594"/>
    <lineage>
        <taxon>Bacteria</taxon>
        <taxon>Bacillati</taxon>
        <taxon>Actinomycetota</taxon>
        <taxon>Actinomycetes</taxon>
        <taxon>Mycobacteriales</taxon>
        <taxon>Mycobacteriaceae</taxon>
        <taxon>Mycolicibacterium</taxon>
    </lineage>
</organism>
<name>A0ABT4HNR4_MYCIR</name>
<dbReference type="RefSeq" id="WP_268787770.1">
    <property type="nucleotide sequence ID" value="NZ_JAPQYE010000022.1"/>
</dbReference>
<evidence type="ECO:0000313" key="1">
    <source>
        <dbReference type="EMBL" id="MCZ0731863.1"/>
    </source>
</evidence>
<comment type="caution">
    <text evidence="1">The sequence shown here is derived from an EMBL/GenBank/DDBJ whole genome shotgun (WGS) entry which is preliminary data.</text>
</comment>
<proteinExistence type="predicted"/>
<dbReference type="Proteomes" id="UP001084650">
    <property type="component" value="Unassembled WGS sequence"/>
</dbReference>
<reference evidence="1" key="1">
    <citation type="submission" date="2022-12" db="EMBL/GenBank/DDBJ databases">
        <title>Whole genome sequence of Mycolicibacterium iranicum strain SBH312.</title>
        <authorList>
            <person name="Jani J."/>
            <person name="Arifin Mustapha Z."/>
            <person name="Ahmed K."/>
            <person name="Kai Ling C."/>
        </authorList>
    </citation>
    <scope>NUCLEOTIDE SEQUENCE</scope>
    <source>
        <strain evidence="1">SBH312</strain>
    </source>
</reference>
<keyword evidence="2" id="KW-1185">Reference proteome</keyword>
<evidence type="ECO:0000313" key="2">
    <source>
        <dbReference type="Proteomes" id="UP001084650"/>
    </source>
</evidence>
<dbReference type="EMBL" id="JAPQYE010000022">
    <property type="protein sequence ID" value="MCZ0731863.1"/>
    <property type="molecule type" value="Genomic_DNA"/>
</dbReference>
<gene>
    <name evidence="1" type="ORF">OY187_27800</name>
</gene>
<accession>A0ABT4HNR4</accession>
<protein>
    <submittedName>
        <fullName evidence="1">Uncharacterized protein</fullName>
    </submittedName>
</protein>
<sequence>MSELTTKDGPLSVEQTSALIAELLAHSPGRALGTDDIADAMAAISELYTSAAMLQLWRDGAIKFGWDADGEQLVLHDATQVDPDGDGRLILRGN</sequence>